<comment type="similarity">
    <text evidence="1">Belongs to the DnaB/DnaD family.</text>
</comment>
<dbReference type="InterPro" id="IPR034829">
    <property type="entry name" value="DnaD-like_sf"/>
</dbReference>
<dbReference type="PANTHER" id="PTHR39196">
    <property type="entry name" value="PRIMOSOME, DNAD SUBUNIT"/>
    <property type="match status" value="1"/>
</dbReference>
<proteinExistence type="inferred from homology"/>
<dbReference type="Gene3D" id="1.10.10.630">
    <property type="entry name" value="DnaD domain-like"/>
    <property type="match status" value="1"/>
</dbReference>
<feature type="domain" description="DnaB/C C-terminal" evidence="2">
    <location>
        <begin position="144"/>
        <end position="201"/>
    </location>
</feature>
<accession>A0ABP9WU23</accession>
<dbReference type="EMBL" id="BAABRU010000001">
    <property type="protein sequence ID" value="GAA5526605.1"/>
    <property type="molecule type" value="Genomic_DNA"/>
</dbReference>
<comment type="caution">
    <text evidence="3">The sequence shown here is derived from an EMBL/GenBank/DDBJ whole genome shotgun (WGS) entry which is preliminary data.</text>
</comment>
<gene>
    <name evidence="3" type="ORF">Hgul01_00379</name>
</gene>
<sequence length="241" mass="26885">MVAFHGFSTENLVPLPAEFFSDVLPSISNLAELKVTLHVFWLVSQQRGRAKRVSWDALSSDSALAQSLRAVSQLRPTSDVLEEALGLAVERGTLLHLISPEPGRVVSWYLVNTQANRHWVERQAGQRVLAPEASPAALPTIFGLYEQNIGLLTPLLIEQLHEASAKYPAVWLEEAIAKAVEANVRNWRYIRRILERWETDGKESTSHRSEQLFDLSKYTTGKYAAFFGRSGDSDGGDLSDL</sequence>
<dbReference type="NCBIfam" id="TIGR01446">
    <property type="entry name" value="DnaD_dom"/>
    <property type="match status" value="1"/>
</dbReference>
<dbReference type="Pfam" id="PF07261">
    <property type="entry name" value="DnaB_2"/>
    <property type="match status" value="1"/>
</dbReference>
<protein>
    <recommendedName>
        <fullName evidence="2">DnaB/C C-terminal domain-containing protein</fullName>
    </recommendedName>
</protein>
<evidence type="ECO:0000313" key="3">
    <source>
        <dbReference type="EMBL" id="GAA5526605.1"/>
    </source>
</evidence>
<dbReference type="SUPFAM" id="SSF158499">
    <property type="entry name" value="DnaD domain-like"/>
    <property type="match status" value="1"/>
</dbReference>
<evidence type="ECO:0000256" key="1">
    <source>
        <dbReference type="ARBA" id="ARBA00093462"/>
    </source>
</evidence>
<dbReference type="PANTHER" id="PTHR39196:SF1">
    <property type="entry name" value="PRIMOSOME, DNAD SUBUNIT"/>
    <property type="match status" value="1"/>
</dbReference>
<reference evidence="3 4" key="1">
    <citation type="submission" date="2024-02" db="EMBL/GenBank/DDBJ databases">
        <title>Herpetosiphon gulosus NBRC 112829.</title>
        <authorList>
            <person name="Ichikawa N."/>
            <person name="Katano-Makiyama Y."/>
            <person name="Hidaka K."/>
        </authorList>
    </citation>
    <scope>NUCLEOTIDE SEQUENCE [LARGE SCALE GENOMIC DNA]</scope>
    <source>
        <strain evidence="3 4">NBRC 112829</strain>
    </source>
</reference>
<name>A0ABP9WU23_9CHLR</name>
<evidence type="ECO:0000313" key="4">
    <source>
        <dbReference type="Proteomes" id="UP001428290"/>
    </source>
</evidence>
<dbReference type="InterPro" id="IPR006343">
    <property type="entry name" value="DnaB/C_C"/>
</dbReference>
<organism evidence="3 4">
    <name type="scientific">Herpetosiphon gulosus</name>
    <dbReference type="NCBI Taxonomy" id="1973496"/>
    <lineage>
        <taxon>Bacteria</taxon>
        <taxon>Bacillati</taxon>
        <taxon>Chloroflexota</taxon>
        <taxon>Chloroflexia</taxon>
        <taxon>Herpetosiphonales</taxon>
        <taxon>Herpetosiphonaceae</taxon>
        <taxon>Herpetosiphon</taxon>
    </lineage>
</organism>
<keyword evidence="4" id="KW-1185">Reference proteome</keyword>
<evidence type="ECO:0000259" key="2">
    <source>
        <dbReference type="Pfam" id="PF07261"/>
    </source>
</evidence>
<dbReference type="RefSeq" id="WP_345720245.1">
    <property type="nucleotide sequence ID" value="NZ_BAABRU010000001.1"/>
</dbReference>
<dbReference type="Proteomes" id="UP001428290">
    <property type="component" value="Unassembled WGS sequence"/>
</dbReference>